<sequence>MGREVCREQPPTGRYDEQEATRQHTPPRQHLHQAAALKGHWISSAGSVRQEVGFVAAAHAPLDRCSVFASLLL</sequence>
<evidence type="ECO:0000313" key="2">
    <source>
        <dbReference type="EMBL" id="CAL1588087.1"/>
    </source>
</evidence>
<feature type="region of interest" description="Disordered" evidence="1">
    <location>
        <begin position="1"/>
        <end position="29"/>
    </location>
</feature>
<dbReference type="EMBL" id="OZ035840">
    <property type="protein sequence ID" value="CAL1588087.1"/>
    <property type="molecule type" value="Genomic_DNA"/>
</dbReference>
<dbReference type="AlphaFoldDB" id="A0AAV2KKT3"/>
<reference evidence="2 3" key="1">
    <citation type="submission" date="2024-04" db="EMBL/GenBank/DDBJ databases">
        <authorList>
            <person name="Waldvogel A.-M."/>
            <person name="Schoenle A."/>
        </authorList>
    </citation>
    <scope>NUCLEOTIDE SEQUENCE [LARGE SCALE GENOMIC DNA]</scope>
</reference>
<gene>
    <name evidence="2" type="ORF">KC01_LOCUS17953</name>
</gene>
<dbReference type="Proteomes" id="UP001497482">
    <property type="component" value="Chromosome 18"/>
</dbReference>
<protein>
    <submittedName>
        <fullName evidence="2">Uncharacterized protein</fullName>
    </submittedName>
</protein>
<proteinExistence type="predicted"/>
<accession>A0AAV2KKT3</accession>
<evidence type="ECO:0000256" key="1">
    <source>
        <dbReference type="SAM" id="MobiDB-lite"/>
    </source>
</evidence>
<organism evidence="2 3">
    <name type="scientific">Knipowitschia caucasica</name>
    <name type="common">Caucasian dwarf goby</name>
    <name type="synonym">Pomatoschistus caucasicus</name>
    <dbReference type="NCBI Taxonomy" id="637954"/>
    <lineage>
        <taxon>Eukaryota</taxon>
        <taxon>Metazoa</taxon>
        <taxon>Chordata</taxon>
        <taxon>Craniata</taxon>
        <taxon>Vertebrata</taxon>
        <taxon>Euteleostomi</taxon>
        <taxon>Actinopterygii</taxon>
        <taxon>Neopterygii</taxon>
        <taxon>Teleostei</taxon>
        <taxon>Neoteleostei</taxon>
        <taxon>Acanthomorphata</taxon>
        <taxon>Gobiaria</taxon>
        <taxon>Gobiiformes</taxon>
        <taxon>Gobioidei</taxon>
        <taxon>Gobiidae</taxon>
        <taxon>Gobiinae</taxon>
        <taxon>Knipowitschia</taxon>
    </lineage>
</organism>
<keyword evidence="3" id="KW-1185">Reference proteome</keyword>
<evidence type="ECO:0000313" key="3">
    <source>
        <dbReference type="Proteomes" id="UP001497482"/>
    </source>
</evidence>
<name>A0AAV2KKT3_KNICA</name>